<feature type="repeat" description="ANK" evidence="3">
    <location>
        <begin position="76"/>
        <end position="108"/>
    </location>
</feature>
<accession>A0A2N9IE88</accession>
<evidence type="ECO:0000256" key="2">
    <source>
        <dbReference type="ARBA" id="ARBA00023043"/>
    </source>
</evidence>
<keyword evidence="2 3" id="KW-0040">ANK repeat</keyword>
<dbReference type="GO" id="GO:0005737">
    <property type="term" value="C:cytoplasm"/>
    <property type="evidence" value="ECO:0007669"/>
    <property type="project" value="TreeGrafter"/>
</dbReference>
<dbReference type="SUPFAM" id="SSF48403">
    <property type="entry name" value="Ankyrin repeat"/>
    <property type="match status" value="1"/>
</dbReference>
<reference evidence="5" key="1">
    <citation type="submission" date="2018-02" db="EMBL/GenBank/DDBJ databases">
        <authorList>
            <person name="Cohen D.B."/>
            <person name="Kent A.D."/>
        </authorList>
    </citation>
    <scope>NUCLEOTIDE SEQUENCE</scope>
</reference>
<name>A0A2N9IE88_FAGSY</name>
<dbReference type="PANTHER" id="PTHR23206">
    <property type="entry name" value="MASK PROTEIN"/>
    <property type="match status" value="1"/>
</dbReference>
<dbReference type="Pfam" id="PF12796">
    <property type="entry name" value="Ank_2"/>
    <property type="match status" value="1"/>
</dbReference>
<dbReference type="GO" id="GO:0045087">
    <property type="term" value="P:innate immune response"/>
    <property type="evidence" value="ECO:0007669"/>
    <property type="project" value="TreeGrafter"/>
</dbReference>
<evidence type="ECO:0000256" key="1">
    <source>
        <dbReference type="ARBA" id="ARBA00022737"/>
    </source>
</evidence>
<dbReference type="InterPro" id="IPR051631">
    <property type="entry name" value="Ankyrin-KH/SAM_domain"/>
</dbReference>
<dbReference type="InterPro" id="IPR036770">
    <property type="entry name" value="Ankyrin_rpt-contain_sf"/>
</dbReference>
<protein>
    <submittedName>
        <fullName evidence="5">Uncharacterized protein</fullName>
    </submittedName>
</protein>
<feature type="region of interest" description="Disordered" evidence="4">
    <location>
        <begin position="162"/>
        <end position="189"/>
    </location>
</feature>
<proteinExistence type="predicted"/>
<dbReference type="AlphaFoldDB" id="A0A2N9IE88"/>
<sequence>MVKLLLLKGANKDVRNRGGKTAYDVAAEFGHNRLFDALKLGDSLCVAARKASFKGKVDAVRALVEKGIDIDGKDEDGYTALHCAAESGQAEVMELLVKKGADVEARTNKGVTALQIAESLHYIGITRILIQGGATKDNMVLVPTPKSLPFVNKMLATQEAEIGGLKKKPSRDRGLRRSSFGQSVPLAVL</sequence>
<dbReference type="SMART" id="SM00248">
    <property type="entry name" value="ANK"/>
    <property type="match status" value="3"/>
</dbReference>
<keyword evidence="1" id="KW-0677">Repeat</keyword>
<dbReference type="PROSITE" id="PS50297">
    <property type="entry name" value="ANK_REP_REGION"/>
    <property type="match status" value="1"/>
</dbReference>
<gene>
    <name evidence="5" type="ORF">FSB_LOCUS50660</name>
</gene>
<evidence type="ECO:0000256" key="3">
    <source>
        <dbReference type="PROSITE-ProRule" id="PRU00023"/>
    </source>
</evidence>
<dbReference type="PANTHER" id="PTHR23206:SF7">
    <property type="entry name" value="PROTEIN KINASE DOMAIN-CONTAINING PROTEIN"/>
    <property type="match status" value="1"/>
</dbReference>
<evidence type="ECO:0000313" key="5">
    <source>
        <dbReference type="EMBL" id="SPD22778.1"/>
    </source>
</evidence>
<organism evidence="5">
    <name type="scientific">Fagus sylvatica</name>
    <name type="common">Beechnut</name>
    <dbReference type="NCBI Taxonomy" id="28930"/>
    <lineage>
        <taxon>Eukaryota</taxon>
        <taxon>Viridiplantae</taxon>
        <taxon>Streptophyta</taxon>
        <taxon>Embryophyta</taxon>
        <taxon>Tracheophyta</taxon>
        <taxon>Spermatophyta</taxon>
        <taxon>Magnoliopsida</taxon>
        <taxon>eudicotyledons</taxon>
        <taxon>Gunneridae</taxon>
        <taxon>Pentapetalae</taxon>
        <taxon>rosids</taxon>
        <taxon>fabids</taxon>
        <taxon>Fagales</taxon>
        <taxon>Fagaceae</taxon>
        <taxon>Fagus</taxon>
    </lineage>
</organism>
<dbReference type="InterPro" id="IPR002110">
    <property type="entry name" value="Ankyrin_rpt"/>
</dbReference>
<dbReference type="Gene3D" id="1.25.40.20">
    <property type="entry name" value="Ankyrin repeat-containing domain"/>
    <property type="match status" value="2"/>
</dbReference>
<evidence type="ECO:0000256" key="4">
    <source>
        <dbReference type="SAM" id="MobiDB-lite"/>
    </source>
</evidence>
<dbReference type="PROSITE" id="PS50088">
    <property type="entry name" value="ANK_REPEAT"/>
    <property type="match status" value="1"/>
</dbReference>
<feature type="compositionally biased region" description="Basic residues" evidence="4">
    <location>
        <begin position="165"/>
        <end position="176"/>
    </location>
</feature>
<dbReference type="PRINTS" id="PR01415">
    <property type="entry name" value="ANKYRIN"/>
</dbReference>
<dbReference type="EMBL" id="OIVN01005512">
    <property type="protein sequence ID" value="SPD22778.1"/>
    <property type="molecule type" value="Genomic_DNA"/>
</dbReference>